<organism evidence="4 5">
    <name type="scientific">Pseudomonas entomophila</name>
    <dbReference type="NCBI Taxonomy" id="312306"/>
    <lineage>
        <taxon>Bacteria</taxon>
        <taxon>Pseudomonadati</taxon>
        <taxon>Pseudomonadota</taxon>
        <taxon>Gammaproteobacteria</taxon>
        <taxon>Pseudomonadales</taxon>
        <taxon>Pseudomonadaceae</taxon>
        <taxon>Pseudomonas</taxon>
    </lineage>
</organism>
<dbReference type="Pfam" id="PF01266">
    <property type="entry name" value="DAO"/>
    <property type="match status" value="1"/>
</dbReference>
<dbReference type="SUPFAM" id="SSF51905">
    <property type="entry name" value="FAD/NAD(P)-binding domain"/>
    <property type="match status" value="1"/>
</dbReference>
<dbReference type="Proteomes" id="UP001183127">
    <property type="component" value="Chromosome"/>
</dbReference>
<keyword evidence="1 4" id="KW-0560">Oxidoreductase</keyword>
<dbReference type="RefSeq" id="WP_011534703.1">
    <property type="nucleotide sequence ID" value="NZ_CP132921.1"/>
</dbReference>
<evidence type="ECO:0000313" key="4">
    <source>
        <dbReference type="EMBL" id="WMW07921.1"/>
    </source>
</evidence>
<name>A0ABY9QXZ2_9PSED</name>
<dbReference type="PANTHER" id="PTHR13847">
    <property type="entry name" value="SARCOSINE DEHYDROGENASE-RELATED"/>
    <property type="match status" value="1"/>
</dbReference>
<feature type="domain" description="FAD dependent oxidoreductase" evidence="3">
    <location>
        <begin position="8"/>
        <end position="331"/>
    </location>
</feature>
<reference evidence="4 5" key="1">
    <citation type="submission" date="2023-08" db="EMBL/GenBank/DDBJ databases">
        <title>Complete Genome Sequence of Pseudomonas entomophila TVIN A01.</title>
        <authorList>
            <person name="Shelke T."/>
            <person name="Mahar N.S."/>
            <person name="Gupta I."/>
            <person name="Gupta V."/>
        </authorList>
    </citation>
    <scope>NUCLEOTIDE SEQUENCE [LARGE SCALE GENOMIC DNA]</scope>
    <source>
        <strain evidence="4 5">TVIN-A01</strain>
    </source>
</reference>
<accession>A0ABY9QXZ2</accession>
<keyword evidence="2" id="KW-0812">Transmembrane</keyword>
<dbReference type="Gene3D" id="3.50.50.60">
    <property type="entry name" value="FAD/NAD(P)-binding domain"/>
    <property type="match status" value="1"/>
</dbReference>
<keyword evidence="2" id="KW-0472">Membrane</keyword>
<dbReference type="EMBL" id="CP132921">
    <property type="protein sequence ID" value="WMW07921.1"/>
    <property type="molecule type" value="Genomic_DNA"/>
</dbReference>
<sequence>MSQGDGMRVIVVGAGIVGASIAYHLARKGARVTVVEAGEIASGVTGRSFAWINTCAAGPEAIAPLRNAAIDDYRRLERELPDLTVRWTGSLCYAQPSLAEPDASSTVVVSRQRIRDLEPNLRHPPEQAMHAPQEGALDAVAATHALIAGAKAHGATVLTQTQVLGMRFDRDTLSGVNTSQGPLAADRVVLAAGTGCAALAGALGVPLAIGPSPALFIRYRARPGLVRGIISNAAMEVRQGAQGWLLAAEDYLGDGPEHQPEVVARRTAEAICGELEGVGTLELATACVGWRPMPKDGIPLIGHVPGVSGVYLCVMHPGVTLAAVVGRLVSEEIVDGKTHTHLVPCRPM</sequence>
<dbReference type="GeneID" id="32806653"/>
<keyword evidence="2" id="KW-1133">Transmembrane helix</keyword>
<dbReference type="Gene3D" id="3.30.9.10">
    <property type="entry name" value="D-Amino Acid Oxidase, subunit A, domain 2"/>
    <property type="match status" value="1"/>
</dbReference>
<gene>
    <name evidence="4" type="ORF">RAH46_11435</name>
</gene>
<feature type="transmembrane region" description="Helical" evidence="2">
    <location>
        <begin position="6"/>
        <end position="26"/>
    </location>
</feature>
<protein>
    <submittedName>
        <fullName evidence="4">FAD-binding oxidoreductase</fullName>
        <ecNumber evidence="4">1.-.-.-</ecNumber>
    </submittedName>
</protein>
<dbReference type="EC" id="1.-.-.-" evidence="4"/>
<evidence type="ECO:0000256" key="1">
    <source>
        <dbReference type="ARBA" id="ARBA00023002"/>
    </source>
</evidence>
<proteinExistence type="predicted"/>
<keyword evidence="5" id="KW-1185">Reference proteome</keyword>
<dbReference type="GO" id="GO:0016491">
    <property type="term" value="F:oxidoreductase activity"/>
    <property type="evidence" value="ECO:0007669"/>
    <property type="project" value="UniProtKB-KW"/>
</dbReference>
<evidence type="ECO:0000259" key="3">
    <source>
        <dbReference type="Pfam" id="PF01266"/>
    </source>
</evidence>
<evidence type="ECO:0000313" key="5">
    <source>
        <dbReference type="Proteomes" id="UP001183127"/>
    </source>
</evidence>
<evidence type="ECO:0000256" key="2">
    <source>
        <dbReference type="SAM" id="Phobius"/>
    </source>
</evidence>
<dbReference type="InterPro" id="IPR006076">
    <property type="entry name" value="FAD-dep_OxRdtase"/>
</dbReference>
<dbReference type="InterPro" id="IPR036188">
    <property type="entry name" value="FAD/NAD-bd_sf"/>
</dbReference>